<protein>
    <submittedName>
        <fullName evidence="1">Uncharacterized protein</fullName>
    </submittedName>
</protein>
<reference evidence="2" key="1">
    <citation type="journal article" date="2023" name="Front. Plant Sci.">
        <title>Chromosomal-level genome assembly of Melastoma candidum provides insights into trichome evolution.</title>
        <authorList>
            <person name="Zhong Y."/>
            <person name="Wu W."/>
            <person name="Sun C."/>
            <person name="Zou P."/>
            <person name="Liu Y."/>
            <person name="Dai S."/>
            <person name="Zhou R."/>
        </authorList>
    </citation>
    <scope>NUCLEOTIDE SEQUENCE [LARGE SCALE GENOMIC DNA]</scope>
</reference>
<sequence>MEEDQGEFAYLEGQSRGDSVLTHLKRGDGRTGDVVVGYYGNQEPAPEVQEFGNGWDTDLHEMQAMSSNHHHHQQQQQQHLDFYLNNEAQSFDCAALPAETLYNPTPDLLNLLHLAKCHGSSTVPFANTHDGMATNTPNISAEQGLLEEPYLLPGGHVGTPWSSSSVFYDPLSHPNQAPPQPPIMKELFQSLSLHGHYDLNVIGSGSDEGVGGGIAYGEDNGDARKYEKRLLDFGPDIDACIVKRKKVKLTEHYTTERDRRTQLNQKYDTLKSLIPNPTKSDRASVVGDAIDYIQELKRTVNELRLLAERKRQGKQRNRRLPSEISDRVGDIDGESTITKLPLAEPDQSSHNGTLRTSWLQRKSKVTVLDVRIIDDEVTVKIMQRKRINCLLHVARVLDDLQLDLHNVAGGHIGEHFSFLFNAKILEGSLVHASAIASRVMESVDGQNGTTSPRSGY</sequence>
<proteinExistence type="predicted"/>
<keyword evidence="2" id="KW-1185">Reference proteome</keyword>
<accession>A0ACB9QZT5</accession>
<evidence type="ECO:0000313" key="2">
    <source>
        <dbReference type="Proteomes" id="UP001057402"/>
    </source>
</evidence>
<gene>
    <name evidence="1" type="ORF">MLD38_019229</name>
</gene>
<evidence type="ECO:0000313" key="1">
    <source>
        <dbReference type="EMBL" id="KAI4370939.1"/>
    </source>
</evidence>
<dbReference type="Proteomes" id="UP001057402">
    <property type="component" value="Chromosome 5"/>
</dbReference>
<name>A0ACB9QZT5_9MYRT</name>
<organism evidence="1 2">
    <name type="scientific">Melastoma candidum</name>
    <dbReference type="NCBI Taxonomy" id="119954"/>
    <lineage>
        <taxon>Eukaryota</taxon>
        <taxon>Viridiplantae</taxon>
        <taxon>Streptophyta</taxon>
        <taxon>Embryophyta</taxon>
        <taxon>Tracheophyta</taxon>
        <taxon>Spermatophyta</taxon>
        <taxon>Magnoliopsida</taxon>
        <taxon>eudicotyledons</taxon>
        <taxon>Gunneridae</taxon>
        <taxon>Pentapetalae</taxon>
        <taxon>rosids</taxon>
        <taxon>malvids</taxon>
        <taxon>Myrtales</taxon>
        <taxon>Melastomataceae</taxon>
        <taxon>Melastomatoideae</taxon>
        <taxon>Melastomateae</taxon>
        <taxon>Melastoma</taxon>
    </lineage>
</organism>
<comment type="caution">
    <text evidence="1">The sequence shown here is derived from an EMBL/GenBank/DDBJ whole genome shotgun (WGS) entry which is preliminary data.</text>
</comment>
<dbReference type="EMBL" id="CM042884">
    <property type="protein sequence ID" value="KAI4370939.1"/>
    <property type="molecule type" value="Genomic_DNA"/>
</dbReference>